<dbReference type="Pfam" id="PF14559">
    <property type="entry name" value="TPR_19"/>
    <property type="match status" value="1"/>
</dbReference>
<dbReference type="PANTHER" id="PTHR44366:SF1">
    <property type="entry name" value="UDP-N-ACETYLGLUCOSAMINE--PEPTIDE N-ACETYLGLUCOSAMINYLTRANSFERASE 110 KDA SUBUNIT"/>
    <property type="match status" value="1"/>
</dbReference>
<evidence type="ECO:0000256" key="7">
    <source>
        <dbReference type="ARBA" id="ARBA00022803"/>
    </source>
</evidence>
<keyword evidence="7 8" id="KW-0802">TPR repeat</keyword>
<feature type="repeat" description="TPR" evidence="8">
    <location>
        <begin position="229"/>
        <end position="262"/>
    </location>
</feature>
<sequence length="860" mass="94583">MARIKVSEAIARARSAARRGDTEAARAICGTVLESFPGNRRARDMLAELRAPVSAGPPADAPGQDLVALFEAGDHDAVVRLAQERLAETPTSAPLWNIFGAALARAGRPDSAVEAFGEATRLAPAHSSAHMNLGNALLDLDRRDAAIAAYCKAIELRPGFAEAHYNLGRALQHAGDLAGGESAYRTALSHAPDHRDATTNLWGLLLAAARPAEAAEVLEQRLAAVPDDAEVRNNLGTTLKQQGRIADAITAFTQAVEIAPDNPEIRRNLGLTLRAAGDEGAAEAELRQAVALRPGSAPALVDLGNLFADASRLEEAAHCYLEALESDLENALAHNNLGNILARLGREDEAGACYERALAFDPANAEANNNMAIRRWTEGDLPGAEMHFRRALAARPEMAFSRAQKLHVEAQMCEFQSFDAFAAVAETLGIEGAEIPPFTTLAFEDSPERQLARSRLYDQRRHRSHLPPLTVPARPRRPRLRIGYFSSDLHNHATLHLMAGLLRHHDRTRFEVHAFSYGTVRDSHQQDLASGGMVDHFHDVQGFSDVAIAEFARTGDLDIAIDLKGYTQGSRAGLLADRVAPLQLSYLGYPGSLRAEWCDYVVADRHVIPEAERPHYSEKVIYLPDCYQPNDDLRPIAPVEDTREDHGLPSEGLVLCCFNQSYKISRAELDIWMRLLARVDGAVLWLLRTNRWAEENLTRAAELRGIDPRRLVFAERCGPELHLARHRHADLFVDTFNVNAHTTATDALWAGLPVVTMQGRQFAARVAGSLLYNVGLPELVTNDPQTYESLVLDLMLSPERLAILRDRLGRARSTEPLFQTSRYARHFERGLDMAFERWASWLPPDDLHVPADDQAAVNSS</sequence>
<dbReference type="Gene3D" id="3.40.50.2000">
    <property type="entry name" value="Glycogen Phosphorylase B"/>
    <property type="match status" value="1"/>
</dbReference>
<dbReference type="EMBL" id="QBKN01000003">
    <property type="protein sequence ID" value="PTX51372.1"/>
    <property type="molecule type" value="Genomic_DNA"/>
</dbReference>
<dbReference type="Pfam" id="PF13844">
    <property type="entry name" value="Glyco_transf_41"/>
    <property type="match status" value="2"/>
</dbReference>
<comment type="similarity">
    <text evidence="2">Belongs to the glycosyltransferase 41 family. O-GlcNAc transferase subfamily.</text>
</comment>
<evidence type="ECO:0000256" key="6">
    <source>
        <dbReference type="ARBA" id="ARBA00022737"/>
    </source>
</evidence>
<evidence type="ECO:0000256" key="5">
    <source>
        <dbReference type="ARBA" id="ARBA00022679"/>
    </source>
</evidence>
<evidence type="ECO:0000256" key="1">
    <source>
        <dbReference type="ARBA" id="ARBA00004922"/>
    </source>
</evidence>
<dbReference type="PROSITE" id="PS50005">
    <property type="entry name" value="TPR"/>
    <property type="match status" value="6"/>
</dbReference>
<accession>A0A2T6B5Q7</accession>
<dbReference type="EC" id="2.4.1.255" evidence="3"/>
<feature type="repeat" description="TPR" evidence="8">
    <location>
        <begin position="127"/>
        <end position="160"/>
    </location>
</feature>
<dbReference type="InterPro" id="IPR037919">
    <property type="entry name" value="OGT"/>
</dbReference>
<gene>
    <name evidence="10" type="ORF">C8N44_103116</name>
</gene>
<feature type="domain" description="O-GlcNAc transferase C-terminal" evidence="9">
    <location>
        <begin position="477"/>
        <end position="628"/>
    </location>
</feature>
<evidence type="ECO:0000256" key="8">
    <source>
        <dbReference type="PROSITE-ProRule" id="PRU00339"/>
    </source>
</evidence>
<reference evidence="10 11" key="1">
    <citation type="submission" date="2018-04" db="EMBL/GenBank/DDBJ databases">
        <title>Genomic Encyclopedia of Archaeal and Bacterial Type Strains, Phase II (KMG-II): from individual species to whole genera.</title>
        <authorList>
            <person name="Goeker M."/>
        </authorList>
    </citation>
    <scope>NUCLEOTIDE SEQUENCE [LARGE SCALE GENOMIC DNA]</scope>
    <source>
        <strain evidence="10 11">DSM 29329</strain>
    </source>
</reference>
<evidence type="ECO:0000256" key="4">
    <source>
        <dbReference type="ARBA" id="ARBA00022676"/>
    </source>
</evidence>
<feature type="repeat" description="TPR" evidence="8">
    <location>
        <begin position="331"/>
        <end position="364"/>
    </location>
</feature>
<proteinExistence type="inferred from homology"/>
<feature type="domain" description="O-GlcNAc transferase C-terminal" evidence="9">
    <location>
        <begin position="639"/>
        <end position="825"/>
    </location>
</feature>
<keyword evidence="4" id="KW-0328">Glycosyltransferase</keyword>
<dbReference type="GO" id="GO:0097363">
    <property type="term" value="F:protein O-acetylglucosaminyltransferase activity"/>
    <property type="evidence" value="ECO:0007669"/>
    <property type="project" value="UniProtKB-EC"/>
</dbReference>
<dbReference type="GO" id="GO:0006493">
    <property type="term" value="P:protein O-linked glycosylation"/>
    <property type="evidence" value="ECO:0007669"/>
    <property type="project" value="InterPro"/>
</dbReference>
<dbReference type="PROSITE" id="PS50293">
    <property type="entry name" value="TPR_REGION"/>
    <property type="match status" value="1"/>
</dbReference>
<dbReference type="Gene3D" id="3.40.50.11380">
    <property type="match status" value="1"/>
</dbReference>
<dbReference type="InterPro" id="IPR029489">
    <property type="entry name" value="OGT/SEC/SPY_C"/>
</dbReference>
<keyword evidence="6" id="KW-0677">Repeat</keyword>
<evidence type="ECO:0000313" key="10">
    <source>
        <dbReference type="EMBL" id="PTX51372.1"/>
    </source>
</evidence>
<dbReference type="SUPFAM" id="SSF48452">
    <property type="entry name" value="TPR-like"/>
    <property type="match status" value="1"/>
</dbReference>
<comment type="pathway">
    <text evidence="1">Protein modification; protein glycosylation.</text>
</comment>
<evidence type="ECO:0000313" key="11">
    <source>
        <dbReference type="Proteomes" id="UP000244069"/>
    </source>
</evidence>
<evidence type="ECO:0000259" key="9">
    <source>
        <dbReference type="Pfam" id="PF13844"/>
    </source>
</evidence>
<dbReference type="InterPro" id="IPR011990">
    <property type="entry name" value="TPR-like_helical_dom_sf"/>
</dbReference>
<dbReference type="SMART" id="SM00028">
    <property type="entry name" value="TPR"/>
    <property type="match status" value="9"/>
</dbReference>
<dbReference type="Pfam" id="PF13432">
    <property type="entry name" value="TPR_16"/>
    <property type="match status" value="3"/>
</dbReference>
<keyword evidence="11" id="KW-1185">Reference proteome</keyword>
<feature type="repeat" description="TPR" evidence="8">
    <location>
        <begin position="161"/>
        <end position="194"/>
    </location>
</feature>
<dbReference type="PANTHER" id="PTHR44366">
    <property type="entry name" value="UDP-N-ACETYLGLUCOSAMINE--PEPTIDE N-ACETYLGLUCOSAMINYLTRANSFERASE 110 KDA SUBUNIT"/>
    <property type="match status" value="1"/>
</dbReference>
<feature type="repeat" description="TPR" evidence="8">
    <location>
        <begin position="297"/>
        <end position="330"/>
    </location>
</feature>
<dbReference type="OrthoDB" id="146908at2"/>
<feature type="repeat" description="TPR" evidence="8">
    <location>
        <begin position="93"/>
        <end position="126"/>
    </location>
</feature>
<name>A0A2T6B5Q7_9RHOB</name>
<dbReference type="RefSeq" id="WP_107974765.1">
    <property type="nucleotide sequence ID" value="NZ_BMEZ01000003.1"/>
</dbReference>
<dbReference type="AlphaFoldDB" id="A0A2T6B5Q7"/>
<dbReference type="Proteomes" id="UP000244069">
    <property type="component" value="Unassembled WGS sequence"/>
</dbReference>
<evidence type="ECO:0000256" key="2">
    <source>
        <dbReference type="ARBA" id="ARBA00005386"/>
    </source>
</evidence>
<dbReference type="Gene3D" id="1.25.40.10">
    <property type="entry name" value="Tetratricopeptide repeat domain"/>
    <property type="match status" value="2"/>
</dbReference>
<dbReference type="InterPro" id="IPR019734">
    <property type="entry name" value="TPR_rpt"/>
</dbReference>
<evidence type="ECO:0000256" key="3">
    <source>
        <dbReference type="ARBA" id="ARBA00011970"/>
    </source>
</evidence>
<keyword evidence="5 10" id="KW-0808">Transferase</keyword>
<protein>
    <recommendedName>
        <fullName evidence="3">protein O-GlcNAc transferase</fullName>
        <ecNumber evidence="3">2.4.1.255</ecNumber>
    </recommendedName>
</protein>
<comment type="caution">
    <text evidence="10">The sequence shown here is derived from an EMBL/GenBank/DDBJ whole genome shotgun (WGS) entry which is preliminary data.</text>
</comment>
<organism evidence="10 11">
    <name type="scientific">Allosediminivita pacifica</name>
    <dbReference type="NCBI Taxonomy" id="1267769"/>
    <lineage>
        <taxon>Bacteria</taxon>
        <taxon>Pseudomonadati</taxon>
        <taxon>Pseudomonadota</taxon>
        <taxon>Alphaproteobacteria</taxon>
        <taxon>Rhodobacterales</taxon>
        <taxon>Paracoccaceae</taxon>
        <taxon>Allosediminivita</taxon>
    </lineage>
</organism>